<sequence>MDAIPLALDGYLSAEPVFEEQDGTACWRLTCSPTDRLVDDATVPCTSRNLDVVNALFTECRPGDLLRVTGYLALPDNAGGGLHLQADTLEVLFEAPALDTPDNDPDTDASSVETDRNTAIEALAEALTSLAGEPGTDASIRIHISPTGVLGSGGEHCHSIEITPGRAHQLADQVDAMSCYLDSERPDTGTVLDSQTIADITELFEDIDLISLTGAVLSSTRPEHRPKVTQAIDDMFGDVSDLEDPEL</sequence>
<gene>
    <name evidence="1" type="ORF">ABZZ21_25880</name>
</gene>
<dbReference type="RefSeq" id="WP_355399446.1">
    <property type="nucleotide sequence ID" value="NZ_JBEXPZ010000034.1"/>
</dbReference>
<proteinExistence type="predicted"/>
<name>A0ABV2V262_9ACTN</name>
<comment type="caution">
    <text evidence="1">The sequence shown here is derived from an EMBL/GenBank/DDBJ whole genome shotgun (WGS) entry which is preliminary data.</text>
</comment>
<accession>A0ABV2V262</accession>
<protein>
    <submittedName>
        <fullName evidence="1">Uncharacterized protein</fullName>
    </submittedName>
</protein>
<reference evidence="1 2" key="1">
    <citation type="submission" date="2024-06" db="EMBL/GenBank/DDBJ databases">
        <title>The Natural Products Discovery Center: Release of the First 8490 Sequenced Strains for Exploring Actinobacteria Biosynthetic Diversity.</title>
        <authorList>
            <person name="Kalkreuter E."/>
            <person name="Kautsar S.A."/>
            <person name="Yang D."/>
            <person name="Bader C.D."/>
            <person name="Teijaro C.N."/>
            <person name="Fluegel L."/>
            <person name="Davis C.M."/>
            <person name="Simpson J.R."/>
            <person name="Lauterbach L."/>
            <person name="Steele A.D."/>
            <person name="Gui C."/>
            <person name="Meng S."/>
            <person name="Li G."/>
            <person name="Viehrig K."/>
            <person name="Ye F."/>
            <person name="Su P."/>
            <person name="Kiefer A.F."/>
            <person name="Nichols A."/>
            <person name="Cepeda A.J."/>
            <person name="Yan W."/>
            <person name="Fan B."/>
            <person name="Jiang Y."/>
            <person name="Adhikari A."/>
            <person name="Zheng C.-J."/>
            <person name="Schuster L."/>
            <person name="Cowan T.M."/>
            <person name="Smanski M.J."/>
            <person name="Chevrette M.G."/>
            <person name="De Carvalho L.P.S."/>
            <person name="Shen B."/>
        </authorList>
    </citation>
    <scope>NUCLEOTIDE SEQUENCE [LARGE SCALE GENOMIC DNA]</scope>
    <source>
        <strain evidence="1 2">NPDC006434</strain>
    </source>
</reference>
<organism evidence="1 2">
    <name type="scientific">Streptomyces ossamyceticus</name>
    <dbReference type="NCBI Taxonomy" id="249581"/>
    <lineage>
        <taxon>Bacteria</taxon>
        <taxon>Bacillati</taxon>
        <taxon>Actinomycetota</taxon>
        <taxon>Actinomycetes</taxon>
        <taxon>Kitasatosporales</taxon>
        <taxon>Streptomycetaceae</taxon>
        <taxon>Streptomyces</taxon>
    </lineage>
</organism>
<dbReference type="Proteomes" id="UP001550210">
    <property type="component" value="Unassembled WGS sequence"/>
</dbReference>
<dbReference type="EMBL" id="JBEXPZ010000034">
    <property type="protein sequence ID" value="MET9847914.1"/>
    <property type="molecule type" value="Genomic_DNA"/>
</dbReference>
<evidence type="ECO:0000313" key="2">
    <source>
        <dbReference type="Proteomes" id="UP001550210"/>
    </source>
</evidence>
<evidence type="ECO:0000313" key="1">
    <source>
        <dbReference type="EMBL" id="MET9847914.1"/>
    </source>
</evidence>
<keyword evidence="2" id="KW-1185">Reference proteome</keyword>